<evidence type="ECO:0000256" key="1">
    <source>
        <dbReference type="SAM" id="MobiDB-lite"/>
    </source>
</evidence>
<gene>
    <name evidence="2" type="ORF">CcCBS67573_g05051</name>
</gene>
<feature type="region of interest" description="Disordered" evidence="1">
    <location>
        <begin position="1"/>
        <end position="26"/>
    </location>
</feature>
<sequence length="403" mass="44598">MSSHPCVPDPGSRLPPATNNNNNNNGDIPLNRMQLLCLAAINPSCLPKASSEEPLFRSRGELESNPSHAAEDDATTCIPSASATAATAAHELQEIPSSQWSHFILIMALSPHIAEAEIRSALSSSTITKASTESITFWGHVVDAADAQVLVEAVVAGVLPEFGRRRMVVVVGEQSGRRQQQRADDDDLVCIRLGSGTVLVWEDSERLTRTVLAKNRRWSSPWRQGQFQLSRELDIHASGEKCIHNGFCKKWISVQASNGKRYLVISYFTPSDVAHLYDGQKIPFASLKRPLASPHLAPFYTNKTMHIDSLSSATIINSQIRPELKPFPIPEDLVLRQGIFQHHCVLQIDDPMQVRCPCGGLGPRKAHDYFRDDCGWMERRPVLAPLREPAVLRRYSCCVVVGE</sequence>
<accession>A0A507FD52</accession>
<feature type="compositionally biased region" description="Basic and acidic residues" evidence="1">
    <location>
        <begin position="50"/>
        <end position="62"/>
    </location>
</feature>
<proteinExistence type="predicted"/>
<dbReference type="OrthoDB" id="2166503at2759"/>
<name>A0A507FD52_9FUNG</name>
<keyword evidence="3" id="KW-1185">Reference proteome</keyword>
<dbReference type="EMBL" id="QEAP01000171">
    <property type="protein sequence ID" value="TPX73665.1"/>
    <property type="molecule type" value="Genomic_DNA"/>
</dbReference>
<evidence type="ECO:0000313" key="2">
    <source>
        <dbReference type="EMBL" id="TPX73665.1"/>
    </source>
</evidence>
<dbReference type="AlphaFoldDB" id="A0A507FD52"/>
<comment type="caution">
    <text evidence="2">The sequence shown here is derived from an EMBL/GenBank/DDBJ whole genome shotgun (WGS) entry which is preliminary data.</text>
</comment>
<organism evidence="2 3">
    <name type="scientific">Chytriomyces confervae</name>
    <dbReference type="NCBI Taxonomy" id="246404"/>
    <lineage>
        <taxon>Eukaryota</taxon>
        <taxon>Fungi</taxon>
        <taxon>Fungi incertae sedis</taxon>
        <taxon>Chytridiomycota</taxon>
        <taxon>Chytridiomycota incertae sedis</taxon>
        <taxon>Chytridiomycetes</taxon>
        <taxon>Chytridiales</taxon>
        <taxon>Chytriomycetaceae</taxon>
        <taxon>Chytriomyces</taxon>
    </lineage>
</organism>
<reference evidence="2 3" key="1">
    <citation type="journal article" date="2019" name="Sci. Rep.">
        <title>Comparative genomics of chytrid fungi reveal insights into the obligate biotrophic and pathogenic lifestyle of Synchytrium endobioticum.</title>
        <authorList>
            <person name="van de Vossenberg B.T.L.H."/>
            <person name="Warris S."/>
            <person name="Nguyen H.D.T."/>
            <person name="van Gent-Pelzer M.P.E."/>
            <person name="Joly D.L."/>
            <person name="van de Geest H.C."/>
            <person name="Bonants P.J.M."/>
            <person name="Smith D.S."/>
            <person name="Levesque C.A."/>
            <person name="van der Lee T.A.J."/>
        </authorList>
    </citation>
    <scope>NUCLEOTIDE SEQUENCE [LARGE SCALE GENOMIC DNA]</scope>
    <source>
        <strain evidence="2 3">CBS 675.73</strain>
    </source>
</reference>
<protein>
    <submittedName>
        <fullName evidence="2">Uncharacterized protein</fullName>
    </submittedName>
</protein>
<evidence type="ECO:0000313" key="3">
    <source>
        <dbReference type="Proteomes" id="UP000320333"/>
    </source>
</evidence>
<feature type="region of interest" description="Disordered" evidence="1">
    <location>
        <begin position="50"/>
        <end position="73"/>
    </location>
</feature>
<dbReference type="Proteomes" id="UP000320333">
    <property type="component" value="Unassembled WGS sequence"/>
</dbReference>